<dbReference type="EMBL" id="FNIM01000008">
    <property type="protein sequence ID" value="SDN61512.1"/>
    <property type="molecule type" value="Genomic_DNA"/>
</dbReference>
<protein>
    <recommendedName>
        <fullName evidence="4">DUF998 domain-containing protein</fullName>
    </recommendedName>
</protein>
<keyword evidence="3" id="KW-1185">Reference proteome</keyword>
<dbReference type="RefSeq" id="WP_092535943.1">
    <property type="nucleotide sequence ID" value="NZ_FNIM01000008.1"/>
</dbReference>
<feature type="transmembrane region" description="Helical" evidence="1">
    <location>
        <begin position="126"/>
        <end position="147"/>
    </location>
</feature>
<dbReference type="InterPro" id="IPR009339">
    <property type="entry name" value="DUF998"/>
</dbReference>
<accession>A0A1H0CUD4</accession>
<dbReference type="STRING" id="332524.SAMN04487766_104121"/>
<feature type="transmembrane region" description="Helical" evidence="1">
    <location>
        <begin position="186"/>
        <end position="206"/>
    </location>
</feature>
<keyword evidence="1" id="KW-1133">Transmembrane helix</keyword>
<keyword evidence="1" id="KW-0812">Transmembrane</keyword>
<organism evidence="2 3">
    <name type="scientific">Actinomyces ruminicola</name>
    <dbReference type="NCBI Taxonomy" id="332524"/>
    <lineage>
        <taxon>Bacteria</taxon>
        <taxon>Bacillati</taxon>
        <taxon>Actinomycetota</taxon>
        <taxon>Actinomycetes</taxon>
        <taxon>Actinomycetales</taxon>
        <taxon>Actinomycetaceae</taxon>
        <taxon>Actinomyces</taxon>
    </lineage>
</organism>
<evidence type="ECO:0008006" key="4">
    <source>
        <dbReference type="Google" id="ProtNLM"/>
    </source>
</evidence>
<feature type="transmembrane region" description="Helical" evidence="1">
    <location>
        <begin position="49"/>
        <end position="69"/>
    </location>
</feature>
<evidence type="ECO:0000313" key="3">
    <source>
        <dbReference type="Proteomes" id="UP000198541"/>
    </source>
</evidence>
<evidence type="ECO:0000256" key="1">
    <source>
        <dbReference type="SAM" id="Phobius"/>
    </source>
</evidence>
<proteinExistence type="predicted"/>
<feature type="transmembrane region" description="Helical" evidence="1">
    <location>
        <begin position="159"/>
        <end position="180"/>
    </location>
</feature>
<evidence type="ECO:0000313" key="2">
    <source>
        <dbReference type="EMBL" id="SDN61512.1"/>
    </source>
</evidence>
<sequence length="218" mass="23479">MSRHRGRAVLVLLAIVTYNSWLLWRLNGDPRALSGYLSELAAQDQPYQWLFRLGDLLAAAVFAVIAVLGRRGWGRWIGPRAAQVSAALLVVAVGTVADAVFNLPCAESRDAVCAATPSLVRRVHEASSTVVSTSMLLLIGLVALGWWERERWSGRVRATAGLGVVVAALLFSSTVAPKLAPGTQGAVQIIQVVLCSAWIGLLAWRLEDEDEGQQVRDG</sequence>
<feature type="transmembrane region" description="Helical" evidence="1">
    <location>
        <begin position="81"/>
        <end position="101"/>
    </location>
</feature>
<dbReference type="Pfam" id="PF06197">
    <property type="entry name" value="DUF998"/>
    <property type="match status" value="1"/>
</dbReference>
<reference evidence="3" key="1">
    <citation type="submission" date="2016-10" db="EMBL/GenBank/DDBJ databases">
        <authorList>
            <person name="Varghese N."/>
            <person name="Submissions S."/>
        </authorList>
    </citation>
    <scope>NUCLEOTIDE SEQUENCE [LARGE SCALE GENOMIC DNA]</scope>
    <source>
        <strain evidence="3">DSM 27982</strain>
    </source>
</reference>
<gene>
    <name evidence="2" type="ORF">SAMN05216355_10832</name>
</gene>
<dbReference type="Proteomes" id="UP000198541">
    <property type="component" value="Unassembled WGS sequence"/>
</dbReference>
<keyword evidence="1" id="KW-0472">Membrane</keyword>
<name>A0A1H0CUD4_9ACTO</name>
<dbReference type="AlphaFoldDB" id="A0A1H0CUD4"/>